<sequence>MEKITGTLWYVKWFTLVFLGALMVDLVYVYWPWPAVRGVAVFQHNLHTETQLIAELSNPQGLAFIQQVQAWVYQPTFVWTGLHEFLMLGLYPVADSGTASAADIGQGLATGFRDQIQTAYIGVLLFSQRLAVLALSAPLFGLVALAMFADGLLTWYKRRTSVGRESGFIYHHAKHAFNYTLLAVWTLYLLPPMPLDPRWVIPPALVLVGLSLRFAVGYFKKYL</sequence>
<organism evidence="2 3">
    <name type="scientific">Thiothrix lacustris</name>
    <dbReference type="NCBI Taxonomy" id="525917"/>
    <lineage>
        <taxon>Bacteria</taxon>
        <taxon>Pseudomonadati</taxon>
        <taxon>Pseudomonadota</taxon>
        <taxon>Gammaproteobacteria</taxon>
        <taxon>Thiotrichales</taxon>
        <taxon>Thiotrichaceae</taxon>
        <taxon>Thiothrix</taxon>
    </lineage>
</organism>
<gene>
    <name evidence="2" type="ORF">BWK73_33660</name>
</gene>
<keyword evidence="1" id="KW-1133">Transmembrane helix</keyword>
<dbReference type="STRING" id="1123401.GCA_000621325_00037"/>
<dbReference type="EMBL" id="MTEJ01000290">
    <property type="protein sequence ID" value="OQX05416.1"/>
    <property type="molecule type" value="Genomic_DNA"/>
</dbReference>
<accession>A0A1Y1QGU4</accession>
<keyword evidence="1" id="KW-0812">Transmembrane</keyword>
<protein>
    <recommendedName>
        <fullName evidence="4">Integrating conjugative element membrane protein</fullName>
    </recommendedName>
</protein>
<dbReference type="InterPro" id="IPR022266">
    <property type="entry name" value="DtrJ-like"/>
</dbReference>
<dbReference type="Pfam" id="PF14348">
    <property type="entry name" value="DtrJ-like"/>
    <property type="match status" value="1"/>
</dbReference>
<keyword evidence="1" id="KW-0472">Membrane</keyword>
<feature type="transmembrane region" description="Helical" evidence="1">
    <location>
        <begin position="7"/>
        <end position="31"/>
    </location>
</feature>
<dbReference type="AlphaFoldDB" id="A0A1Y1QGU4"/>
<dbReference type="Proteomes" id="UP000192491">
    <property type="component" value="Unassembled WGS sequence"/>
</dbReference>
<evidence type="ECO:0000256" key="1">
    <source>
        <dbReference type="SAM" id="Phobius"/>
    </source>
</evidence>
<evidence type="ECO:0008006" key="4">
    <source>
        <dbReference type="Google" id="ProtNLM"/>
    </source>
</evidence>
<feature type="transmembrane region" description="Helical" evidence="1">
    <location>
        <begin position="130"/>
        <end position="155"/>
    </location>
</feature>
<proteinExistence type="predicted"/>
<feature type="transmembrane region" description="Helical" evidence="1">
    <location>
        <begin position="176"/>
        <end position="193"/>
    </location>
</feature>
<feature type="transmembrane region" description="Helical" evidence="1">
    <location>
        <begin position="199"/>
        <end position="219"/>
    </location>
</feature>
<name>A0A1Y1QGU4_9GAMM</name>
<evidence type="ECO:0000313" key="3">
    <source>
        <dbReference type="Proteomes" id="UP000192491"/>
    </source>
</evidence>
<reference evidence="2 3" key="1">
    <citation type="submission" date="2017-01" db="EMBL/GenBank/DDBJ databases">
        <title>Novel large sulfur bacteria in the metagenomes of groundwater-fed chemosynthetic microbial mats in the Lake Huron basin.</title>
        <authorList>
            <person name="Sharrar A.M."/>
            <person name="Flood B.E."/>
            <person name="Bailey J.V."/>
            <person name="Jones D.S."/>
            <person name="Biddanda B."/>
            <person name="Ruberg S.A."/>
            <person name="Marcus D.N."/>
            <person name="Dick G.J."/>
        </authorList>
    </citation>
    <scope>NUCLEOTIDE SEQUENCE [LARGE SCALE GENOMIC DNA]</scope>
    <source>
        <strain evidence="2">A8</strain>
    </source>
</reference>
<evidence type="ECO:0000313" key="2">
    <source>
        <dbReference type="EMBL" id="OQX05416.1"/>
    </source>
</evidence>
<comment type="caution">
    <text evidence="2">The sequence shown here is derived from an EMBL/GenBank/DDBJ whole genome shotgun (WGS) entry which is preliminary data.</text>
</comment>